<dbReference type="GeneTree" id="ENSGT00390000012412"/>
<dbReference type="AlphaFoldDB" id="A0A3B4D4A3"/>
<dbReference type="OMA" id="LGEPYKM"/>
<feature type="region of interest" description="Disordered" evidence="1">
    <location>
        <begin position="430"/>
        <end position="460"/>
    </location>
</feature>
<protein>
    <recommendedName>
        <fullName evidence="4">Protein phosphatase 1 regulatory subunit 36</fullName>
    </recommendedName>
</protein>
<evidence type="ECO:0000313" key="3">
    <source>
        <dbReference type="Proteomes" id="UP001501920"/>
    </source>
</evidence>
<feature type="compositionally biased region" description="Polar residues" evidence="1">
    <location>
        <begin position="451"/>
        <end position="460"/>
    </location>
</feature>
<reference evidence="2" key="3">
    <citation type="submission" date="2025-09" db="UniProtKB">
        <authorList>
            <consortium name="Ensembl"/>
        </authorList>
    </citation>
    <scope>IDENTIFICATION</scope>
</reference>
<dbReference type="STRING" id="42514.ENSPNAP00000017926"/>
<evidence type="ECO:0000256" key="1">
    <source>
        <dbReference type="SAM" id="MobiDB-lite"/>
    </source>
</evidence>
<organism evidence="2 3">
    <name type="scientific">Pygocentrus nattereri</name>
    <name type="common">Red-bellied piranha</name>
    <dbReference type="NCBI Taxonomy" id="42514"/>
    <lineage>
        <taxon>Eukaryota</taxon>
        <taxon>Metazoa</taxon>
        <taxon>Chordata</taxon>
        <taxon>Craniata</taxon>
        <taxon>Vertebrata</taxon>
        <taxon>Euteleostomi</taxon>
        <taxon>Actinopterygii</taxon>
        <taxon>Neopterygii</taxon>
        <taxon>Teleostei</taxon>
        <taxon>Ostariophysi</taxon>
        <taxon>Characiformes</taxon>
        <taxon>Characoidei</taxon>
        <taxon>Pygocentrus</taxon>
    </lineage>
</organism>
<feature type="compositionally biased region" description="Low complexity" evidence="1">
    <location>
        <begin position="439"/>
        <end position="450"/>
    </location>
</feature>
<sequence length="460" mass="52184">MPEVQSFEKMPKQLKETMSLPPPGRWSWKDETQTLEFVCFNTSVETKKKRKKTTSTYQESFRKHLERISQCKPSARGGHCGLRKTVGPAELNAYKSAVKRSQRDSVTIEHVKQVAVSLVQENEALPIPLCFMTVIKSREIDDLLASLLLYLYYHLEKKALEEWPKPRMAEQSVTERQVMAETSAKLDLAKKHLAFCYSSLVLGVGLSQHHHMACGRSRVSSTYRDRQLYECLYSFFSYVAWVTFGRRDLKGIQAEIGRLFRSDTFNPALRIEKQEPEQDEEEQEITQTEGQSEPGESRQTVPANRKSKQRPARGNILTQRSPLMVSLLPSPKEKAPHLFQRSFSHTQQPPKLREAEVLMEELSQQLASLSFGVLGKPLSQFSCTTLMPHGAEDEGEEGDNEDNTEEDENENTVQYEAHIMEGKTSFIVQRSTTASAGKRSSLSRANASRATTEVLSSDTD</sequence>
<dbReference type="Pfam" id="PF14895">
    <property type="entry name" value="PPPI_inhib"/>
    <property type="match status" value="1"/>
</dbReference>
<dbReference type="Ensembl" id="ENSPNAT00000026914.2">
    <property type="protein sequence ID" value="ENSPNAP00000017926.2"/>
    <property type="gene ID" value="ENSPNAG00000024250.2"/>
</dbReference>
<dbReference type="Proteomes" id="UP001501920">
    <property type="component" value="Chromosome 27"/>
</dbReference>
<feature type="region of interest" description="Disordered" evidence="1">
    <location>
        <begin position="1"/>
        <end position="26"/>
    </location>
</feature>
<dbReference type="PANTHER" id="PTHR21055:SF3">
    <property type="entry name" value="PROTEIN PHOSPHATASE 1 REGULATORY SUBUNIT 36"/>
    <property type="match status" value="1"/>
</dbReference>
<dbReference type="OrthoDB" id="6724830at2759"/>
<feature type="region of interest" description="Disordered" evidence="1">
    <location>
        <begin position="271"/>
        <end position="322"/>
    </location>
</feature>
<accession>A0A3B4D4A3</accession>
<dbReference type="GO" id="GO:0019902">
    <property type="term" value="F:phosphatase binding"/>
    <property type="evidence" value="ECO:0007669"/>
    <property type="project" value="InterPro"/>
</dbReference>
<feature type="compositionally biased region" description="Acidic residues" evidence="1">
    <location>
        <begin position="393"/>
        <end position="410"/>
    </location>
</feature>
<dbReference type="RefSeq" id="XP_017558568.2">
    <property type="nucleotide sequence ID" value="XM_017703079.2"/>
</dbReference>
<dbReference type="GeneID" id="108430538"/>
<dbReference type="PANTHER" id="PTHR21055">
    <property type="entry name" value="PROTEIN PHOSPHATASE 1 REGULATORY SUBUNIT 36"/>
    <property type="match status" value="1"/>
</dbReference>
<evidence type="ECO:0008006" key="4">
    <source>
        <dbReference type="Google" id="ProtNLM"/>
    </source>
</evidence>
<keyword evidence="3" id="KW-1185">Reference proteome</keyword>
<feature type="region of interest" description="Disordered" evidence="1">
    <location>
        <begin position="384"/>
        <end position="412"/>
    </location>
</feature>
<proteinExistence type="predicted"/>
<evidence type="ECO:0000313" key="2">
    <source>
        <dbReference type="Ensembl" id="ENSPNAP00000017926.2"/>
    </source>
</evidence>
<reference evidence="2 3" key="1">
    <citation type="submission" date="2020-10" db="EMBL/GenBank/DDBJ databases">
        <title>Pygocentrus nattereri (red-bellied piranha) genome, fPygNat1, primary haplotype.</title>
        <authorList>
            <person name="Myers G."/>
            <person name="Meyer A."/>
            <person name="Karagic N."/>
            <person name="Pippel M."/>
            <person name="Winkler S."/>
            <person name="Tracey A."/>
            <person name="Wood J."/>
            <person name="Formenti G."/>
            <person name="Howe K."/>
            <person name="Fedrigo O."/>
            <person name="Jarvis E.D."/>
        </authorList>
    </citation>
    <scope>NUCLEOTIDE SEQUENCE [LARGE SCALE GENOMIC DNA]</scope>
</reference>
<dbReference type="InterPro" id="IPR026142">
    <property type="entry name" value="Pro_pase_1_reg_su_36"/>
</dbReference>
<name>A0A3B4D4A3_PYGNA</name>
<reference evidence="2" key="2">
    <citation type="submission" date="2025-08" db="UniProtKB">
        <authorList>
            <consortium name="Ensembl"/>
        </authorList>
    </citation>
    <scope>IDENTIFICATION</scope>
</reference>